<organism evidence="4 5">
    <name type="scientific">Claviceps pusilla</name>
    <dbReference type="NCBI Taxonomy" id="123648"/>
    <lineage>
        <taxon>Eukaryota</taxon>
        <taxon>Fungi</taxon>
        <taxon>Dikarya</taxon>
        <taxon>Ascomycota</taxon>
        <taxon>Pezizomycotina</taxon>
        <taxon>Sordariomycetes</taxon>
        <taxon>Hypocreomycetidae</taxon>
        <taxon>Hypocreales</taxon>
        <taxon>Clavicipitaceae</taxon>
        <taxon>Claviceps</taxon>
    </lineage>
</organism>
<evidence type="ECO:0000256" key="1">
    <source>
        <dbReference type="ARBA" id="ARBA00010928"/>
    </source>
</evidence>
<dbReference type="PANTHER" id="PTHR42840">
    <property type="entry name" value="NAD(P)-BINDING ROSSMANN-FOLD SUPERFAMILY PROTEIN-RELATED"/>
    <property type="match status" value="1"/>
</dbReference>
<comment type="caution">
    <text evidence="4">The sequence shown here is derived from an EMBL/GenBank/DDBJ whole genome shotgun (WGS) entry which is preliminary data.</text>
</comment>
<dbReference type="Gene3D" id="3.40.50.720">
    <property type="entry name" value="NAD(P)-binding Rossmann-like Domain"/>
    <property type="match status" value="1"/>
</dbReference>
<dbReference type="OrthoDB" id="64915at2759"/>
<comment type="similarity">
    <text evidence="1">Belongs to the Gfo/Idh/MocA family.</text>
</comment>
<protein>
    <recommendedName>
        <fullName evidence="6">Gfo/Idh/MocA-like oxidoreductase N-terminal domain-containing protein</fullName>
    </recommendedName>
</protein>
<dbReference type="Proteomes" id="UP000748025">
    <property type="component" value="Unassembled WGS sequence"/>
</dbReference>
<dbReference type="Gene3D" id="3.30.360.10">
    <property type="entry name" value="Dihydrodipicolinate Reductase, domain 2"/>
    <property type="match status" value="1"/>
</dbReference>
<evidence type="ECO:0008006" key="6">
    <source>
        <dbReference type="Google" id="ProtNLM"/>
    </source>
</evidence>
<evidence type="ECO:0000313" key="4">
    <source>
        <dbReference type="EMBL" id="KAG6016825.1"/>
    </source>
</evidence>
<keyword evidence="5" id="KW-1185">Reference proteome</keyword>
<dbReference type="Pfam" id="PF22725">
    <property type="entry name" value="GFO_IDH_MocA_C3"/>
    <property type="match status" value="1"/>
</dbReference>
<dbReference type="SUPFAM" id="SSF55347">
    <property type="entry name" value="Glyceraldehyde-3-phosphate dehydrogenase-like, C-terminal domain"/>
    <property type="match status" value="1"/>
</dbReference>
<proteinExistence type="inferred from homology"/>
<dbReference type="PANTHER" id="PTHR42840:SF5">
    <property type="entry name" value="NAD(P)-BINDING ROSSMANN-FOLD SUPERFAMILY PROTEIN"/>
    <property type="match status" value="1"/>
</dbReference>
<feature type="domain" description="Gfo/Idh/MocA-like oxidoreductase N-terminal" evidence="2">
    <location>
        <begin position="6"/>
        <end position="145"/>
    </location>
</feature>
<name>A0A9P7SZJ5_9HYPO</name>
<accession>A0A9P7SZJ5</accession>
<dbReference type="AlphaFoldDB" id="A0A9P7SZJ5"/>
<reference evidence="4" key="1">
    <citation type="journal article" date="2020" name="bioRxiv">
        <title>Whole genome comparisons of ergot fungi reveals the divergence and evolution of species within the genus Claviceps are the result of varying mechanisms driving genome evolution and host range expansion.</title>
        <authorList>
            <person name="Wyka S.A."/>
            <person name="Mondo S.J."/>
            <person name="Liu M."/>
            <person name="Dettman J."/>
            <person name="Nalam V."/>
            <person name="Broders K.D."/>
        </authorList>
    </citation>
    <scope>NUCLEOTIDE SEQUENCE</scope>
    <source>
        <strain evidence="4">CCC 602</strain>
    </source>
</reference>
<evidence type="ECO:0000313" key="5">
    <source>
        <dbReference type="Proteomes" id="UP000748025"/>
    </source>
</evidence>
<dbReference type="InterPro" id="IPR055170">
    <property type="entry name" value="GFO_IDH_MocA-like_dom"/>
</dbReference>
<dbReference type="GO" id="GO:0000166">
    <property type="term" value="F:nucleotide binding"/>
    <property type="evidence" value="ECO:0007669"/>
    <property type="project" value="InterPro"/>
</dbReference>
<sequence length="366" mass="39700">MAPIGVALIGGGIFVKNEHLIPPQAYVAARTDDELPQPAVLKCDKLSLKAIFSRSLKSAQETANLVPDNATVDLYSADSGDDNTFHDLLLRRDIAAVIVALPITVQQQYIESALAAGKHVLAEKPLSPDVSIAQKLMAYAADATCRNGGTLSIAENYRFHENLVYAQEHARTLGKLKQFNLQGSLPLSKDSPYFNTYWRANPEFQGGFVLDAGIHFAAGARLFLQGDAAPETVRAFTSRISDHLMPIDTAHAIVRLRSGASASFAISLGSKFSPFTEYRIEYDRGTIHIADTTVTIKTDGQQQEIIQEITSTSGVANEVEAWATGLVQGQPDPRQSVDLALGDLEFMEAIIKSAAQDGQGQRLEFQ</sequence>
<evidence type="ECO:0000259" key="3">
    <source>
        <dbReference type="Pfam" id="PF22725"/>
    </source>
</evidence>
<dbReference type="GO" id="GO:0016491">
    <property type="term" value="F:oxidoreductase activity"/>
    <property type="evidence" value="ECO:0007669"/>
    <property type="project" value="TreeGrafter"/>
</dbReference>
<dbReference type="GO" id="GO:0005737">
    <property type="term" value="C:cytoplasm"/>
    <property type="evidence" value="ECO:0007669"/>
    <property type="project" value="TreeGrafter"/>
</dbReference>
<evidence type="ECO:0000259" key="2">
    <source>
        <dbReference type="Pfam" id="PF01408"/>
    </source>
</evidence>
<feature type="domain" description="GFO/IDH/MocA-like oxidoreductase" evidence="3">
    <location>
        <begin position="172"/>
        <end position="287"/>
    </location>
</feature>
<dbReference type="InterPro" id="IPR036291">
    <property type="entry name" value="NAD(P)-bd_dom_sf"/>
</dbReference>
<gene>
    <name evidence="4" type="ORF">E4U43_003042</name>
</gene>
<dbReference type="Pfam" id="PF01408">
    <property type="entry name" value="GFO_IDH_MocA"/>
    <property type="match status" value="1"/>
</dbReference>
<dbReference type="GO" id="GO:0006740">
    <property type="term" value="P:NADPH regeneration"/>
    <property type="evidence" value="ECO:0007669"/>
    <property type="project" value="TreeGrafter"/>
</dbReference>
<dbReference type="EMBL" id="SRPW01000214">
    <property type="protein sequence ID" value="KAG6016825.1"/>
    <property type="molecule type" value="Genomic_DNA"/>
</dbReference>
<dbReference type="InterPro" id="IPR000683">
    <property type="entry name" value="Gfo/Idh/MocA-like_OxRdtase_N"/>
</dbReference>
<dbReference type="SUPFAM" id="SSF51735">
    <property type="entry name" value="NAD(P)-binding Rossmann-fold domains"/>
    <property type="match status" value="1"/>
</dbReference>